<evidence type="ECO:0000313" key="1">
    <source>
        <dbReference type="EMBL" id="KAL0355972.1"/>
    </source>
</evidence>
<comment type="caution">
    <text evidence="1">The sequence shown here is derived from an EMBL/GenBank/DDBJ whole genome shotgun (WGS) entry which is preliminary data.</text>
</comment>
<dbReference type="EMBL" id="JACGWJ010000017">
    <property type="protein sequence ID" value="KAL0355972.1"/>
    <property type="molecule type" value="Genomic_DNA"/>
</dbReference>
<proteinExistence type="predicted"/>
<accession>A0AAW2PJB5</accession>
<reference evidence="1" key="2">
    <citation type="journal article" date="2024" name="Plant">
        <title>Genomic evolution and insights into agronomic trait innovations of Sesamum species.</title>
        <authorList>
            <person name="Miao H."/>
            <person name="Wang L."/>
            <person name="Qu L."/>
            <person name="Liu H."/>
            <person name="Sun Y."/>
            <person name="Le M."/>
            <person name="Wang Q."/>
            <person name="Wei S."/>
            <person name="Zheng Y."/>
            <person name="Lin W."/>
            <person name="Duan Y."/>
            <person name="Cao H."/>
            <person name="Xiong S."/>
            <person name="Wang X."/>
            <person name="Wei L."/>
            <person name="Li C."/>
            <person name="Ma Q."/>
            <person name="Ju M."/>
            <person name="Zhao R."/>
            <person name="Li G."/>
            <person name="Mu C."/>
            <person name="Tian Q."/>
            <person name="Mei H."/>
            <person name="Zhang T."/>
            <person name="Gao T."/>
            <person name="Zhang H."/>
        </authorList>
    </citation>
    <scope>NUCLEOTIDE SEQUENCE</scope>
    <source>
        <strain evidence="1">G02</strain>
    </source>
</reference>
<protein>
    <submittedName>
        <fullName evidence="1">Uncharacterized protein</fullName>
    </submittedName>
</protein>
<reference evidence="1" key="1">
    <citation type="submission" date="2020-06" db="EMBL/GenBank/DDBJ databases">
        <authorList>
            <person name="Li T."/>
            <person name="Hu X."/>
            <person name="Zhang T."/>
            <person name="Song X."/>
            <person name="Zhang H."/>
            <person name="Dai N."/>
            <person name="Sheng W."/>
            <person name="Hou X."/>
            <person name="Wei L."/>
        </authorList>
    </citation>
    <scope>NUCLEOTIDE SEQUENCE</scope>
    <source>
        <strain evidence="1">G02</strain>
        <tissue evidence="1">Leaf</tissue>
    </source>
</reference>
<sequence>MSISWRHVGSLQEPTLGISKECLEYPKGTGNRMDGVGLGRPTLGQERWRGSELGARLPRGLQEIGGNTSRANG</sequence>
<name>A0AAW2PJB5_SESRA</name>
<dbReference type="AlphaFoldDB" id="A0AAW2PJB5"/>
<organism evidence="1">
    <name type="scientific">Sesamum radiatum</name>
    <name type="common">Black benniseed</name>
    <dbReference type="NCBI Taxonomy" id="300843"/>
    <lineage>
        <taxon>Eukaryota</taxon>
        <taxon>Viridiplantae</taxon>
        <taxon>Streptophyta</taxon>
        <taxon>Embryophyta</taxon>
        <taxon>Tracheophyta</taxon>
        <taxon>Spermatophyta</taxon>
        <taxon>Magnoliopsida</taxon>
        <taxon>eudicotyledons</taxon>
        <taxon>Gunneridae</taxon>
        <taxon>Pentapetalae</taxon>
        <taxon>asterids</taxon>
        <taxon>lamiids</taxon>
        <taxon>Lamiales</taxon>
        <taxon>Pedaliaceae</taxon>
        <taxon>Sesamum</taxon>
    </lineage>
</organism>
<gene>
    <name evidence="1" type="ORF">Sradi_4044100</name>
</gene>